<evidence type="ECO:0000256" key="1">
    <source>
        <dbReference type="SAM" id="Phobius"/>
    </source>
</evidence>
<keyword evidence="4" id="KW-1185">Reference proteome</keyword>
<keyword evidence="3" id="KW-0808">Transferase</keyword>
<feature type="transmembrane region" description="Helical" evidence="1">
    <location>
        <begin position="573"/>
        <end position="590"/>
    </location>
</feature>
<comment type="caution">
    <text evidence="3">The sequence shown here is derived from an EMBL/GenBank/DDBJ whole genome shotgun (WGS) entry which is preliminary data.</text>
</comment>
<dbReference type="InterPro" id="IPR003440">
    <property type="entry name" value="Glyco_trans_48_dom"/>
</dbReference>
<dbReference type="GO" id="GO:0046527">
    <property type="term" value="F:glucosyltransferase activity"/>
    <property type="evidence" value="ECO:0000318"/>
    <property type="project" value="GO_Central"/>
</dbReference>
<protein>
    <submittedName>
        <fullName evidence="3">1,3-beta-glucan synthase</fullName>
        <ecNumber evidence="3">2.4.1.34</ecNumber>
    </submittedName>
</protein>
<reference evidence="3" key="1">
    <citation type="journal article" date="2017" name="Nature">
        <title>The sunflower genome provides insights into oil metabolism, flowering and Asterid evolution.</title>
        <authorList>
            <person name="Badouin H."/>
            <person name="Gouzy J."/>
            <person name="Grassa C.J."/>
            <person name="Murat F."/>
            <person name="Staton S.E."/>
            <person name="Cottret L."/>
            <person name="Lelandais-Briere C."/>
            <person name="Owens G.L."/>
            <person name="Carrere S."/>
            <person name="Mayjonade B."/>
            <person name="Legrand L."/>
            <person name="Gill N."/>
            <person name="Kane N.C."/>
            <person name="Bowers J.E."/>
            <person name="Hubner S."/>
            <person name="Bellec A."/>
            <person name="Berard A."/>
            <person name="Berges H."/>
            <person name="Blanchet N."/>
            <person name="Boniface M.C."/>
            <person name="Brunel D."/>
            <person name="Catrice O."/>
            <person name="Chaidir N."/>
            <person name="Claudel C."/>
            <person name="Donnadieu C."/>
            <person name="Faraut T."/>
            <person name="Fievet G."/>
            <person name="Helmstetter N."/>
            <person name="King M."/>
            <person name="Knapp S.J."/>
            <person name="Lai Z."/>
            <person name="Le Paslier M.C."/>
            <person name="Lippi Y."/>
            <person name="Lorenzon L."/>
            <person name="Mandel J.R."/>
            <person name="Marage G."/>
            <person name="Marchand G."/>
            <person name="Marquand E."/>
            <person name="Bret-Mestries E."/>
            <person name="Morien E."/>
            <person name="Nambeesan S."/>
            <person name="Nguyen T."/>
            <person name="Pegot-Espagnet P."/>
            <person name="Pouilly N."/>
            <person name="Raftis F."/>
            <person name="Sallet E."/>
            <person name="Schiex T."/>
            <person name="Thomas J."/>
            <person name="Vandecasteele C."/>
            <person name="Vares D."/>
            <person name="Vear F."/>
            <person name="Vautrin S."/>
            <person name="Crespi M."/>
            <person name="Mangin B."/>
            <person name="Burke J.M."/>
            <person name="Salse J."/>
            <person name="Munos S."/>
            <person name="Vincourt P."/>
            <person name="Rieseberg L.H."/>
            <person name="Langlade N.B."/>
        </authorList>
    </citation>
    <scope>NUCLEOTIDE SEQUENCE</scope>
    <source>
        <tissue evidence="3">Leaves</tissue>
    </source>
</reference>
<keyword evidence="1" id="KW-0472">Membrane</keyword>
<feature type="transmembrane region" description="Helical" evidence="1">
    <location>
        <begin position="674"/>
        <end position="692"/>
    </location>
</feature>
<proteinExistence type="predicted"/>
<feature type="transmembrane region" description="Helical" evidence="1">
    <location>
        <begin position="766"/>
        <end position="788"/>
    </location>
</feature>
<gene>
    <name evidence="3" type="ORF">HanXRQr2_Chr07g0304681</name>
</gene>
<feature type="transmembrane region" description="Helical" evidence="1">
    <location>
        <begin position="704"/>
        <end position="725"/>
    </location>
</feature>
<dbReference type="Pfam" id="PF02364">
    <property type="entry name" value="Glucan_synthase"/>
    <property type="match status" value="1"/>
</dbReference>
<dbReference type="GO" id="GO:0005886">
    <property type="term" value="C:plasma membrane"/>
    <property type="evidence" value="ECO:0000318"/>
    <property type="project" value="GO_Central"/>
</dbReference>
<name>A0A9K3IMT7_HELAN</name>
<dbReference type="EMBL" id="MNCJ02000322">
    <property type="protein sequence ID" value="KAF5799452.1"/>
    <property type="molecule type" value="Genomic_DNA"/>
</dbReference>
<keyword evidence="3" id="KW-0328">Glycosyltransferase</keyword>
<dbReference type="AlphaFoldDB" id="A0A9K3IMT7"/>
<evidence type="ECO:0000313" key="4">
    <source>
        <dbReference type="Proteomes" id="UP000215914"/>
    </source>
</evidence>
<evidence type="ECO:0000313" key="3">
    <source>
        <dbReference type="EMBL" id="KAF5799452.1"/>
    </source>
</evidence>
<feature type="transmembrane region" description="Helical" evidence="1">
    <location>
        <begin position="510"/>
        <end position="530"/>
    </location>
</feature>
<dbReference type="EC" id="2.4.1.34" evidence="3"/>
<organism evidence="3 4">
    <name type="scientific">Helianthus annuus</name>
    <name type="common">Common sunflower</name>
    <dbReference type="NCBI Taxonomy" id="4232"/>
    <lineage>
        <taxon>Eukaryota</taxon>
        <taxon>Viridiplantae</taxon>
        <taxon>Streptophyta</taxon>
        <taxon>Embryophyta</taxon>
        <taxon>Tracheophyta</taxon>
        <taxon>Spermatophyta</taxon>
        <taxon>Magnoliopsida</taxon>
        <taxon>eudicotyledons</taxon>
        <taxon>Gunneridae</taxon>
        <taxon>Pentapetalae</taxon>
        <taxon>asterids</taxon>
        <taxon>campanulids</taxon>
        <taxon>Asterales</taxon>
        <taxon>Asteraceae</taxon>
        <taxon>Asteroideae</taxon>
        <taxon>Heliantheae alliance</taxon>
        <taxon>Heliantheae</taxon>
        <taxon>Helianthus</taxon>
    </lineage>
</organism>
<dbReference type="GO" id="GO:0000148">
    <property type="term" value="C:1,3-beta-D-glucan synthase complex"/>
    <property type="evidence" value="ECO:0007669"/>
    <property type="project" value="InterPro"/>
</dbReference>
<keyword evidence="1" id="KW-0812">Transmembrane</keyword>
<feature type="transmembrane region" description="Helical" evidence="1">
    <location>
        <begin position="809"/>
        <end position="829"/>
    </location>
</feature>
<dbReference type="PANTHER" id="PTHR12741">
    <property type="entry name" value="LYST-INTERACTING PROTEIN LIP5 DOPAMINE RESPONSIVE PROTEIN DRG-1"/>
    <property type="match status" value="1"/>
</dbReference>
<accession>A0A9K3IMT7</accession>
<dbReference type="GO" id="GO:0006075">
    <property type="term" value="P:(1-&gt;3)-beta-D-glucan biosynthetic process"/>
    <property type="evidence" value="ECO:0007669"/>
    <property type="project" value="InterPro"/>
</dbReference>
<reference evidence="3" key="2">
    <citation type="submission" date="2020-06" db="EMBL/GenBank/DDBJ databases">
        <title>Helianthus annuus Genome sequencing and assembly Release 2.</title>
        <authorList>
            <person name="Gouzy J."/>
            <person name="Langlade N."/>
            <person name="Munos S."/>
        </authorList>
    </citation>
    <scope>NUCLEOTIDE SEQUENCE</scope>
    <source>
        <tissue evidence="3">Leaves</tissue>
    </source>
</reference>
<sequence length="866" mass="99431">MEVDTDLLLTKEVLFSLHDLEVPNEDGVSILFYLQKIFPDEWNNFLERVNCSSEDDLKESDQLEDQLRLWASYRGQTLTKTVRGMMYYRKALELQAFLDMAKDEDLMEGYKAIELNEDQMKGERSLWAQCQAVADMKFTHVVSCQQYGIHKRSGDPRAQNVVRLMTDYPSLRVAYVDEVEEPSKDATKKINQKVYYSALVKAMPNSNASETGQNLDQVIYKIKLPGPAILGEGKPENQNHAIIFTRGEGLQTIDMNQDNYMEEALKMRNLLQEFLKKHDDVRYPTILGFREHIFTGSVSSLAWFMSNQETSFVTIGQRLLANPLKVRFHYGHPDVFDRLFHLTRGGVSKASKTINLSEDIFAGFNSTLREGNVTHHEYIQVGKGRDVGLNQISLFEAKIANGNGEQTLSRDLYRLGHRFDFFRMLSCYFTTVGFYFSTLLTVLTVYVFLYGRLYLVLSGLEQGLSAEPAIRHNKPLQVALASQSFVQIGFLMALPMMMEIGLERGFRTALSEFILMQLQLAPVFFTFTLGTKTHYYGRTLLHGGAKYRATGRGFVVFHAKFAENYRLYSRSHFVKGIELMILLLVYQIFGESYRGPVAYLLITISIWFMVGTWLFAPFLFNPSGFEWQKIVDDWSDWNKWISTQGGIGVPPEKSWESWWEEKQEHLRYTGKRGVIVEILLSLRFFIYQYGLVYHLTMTKHQKSVLVYGISWVVIFAILLVVKAISFGRMKFSAKFQLVFRLIKGAIFIMFVSILVILIALPHMTLQDIFVCILAFMPTGWGLLLIAQACKPVVKSAGFWGSVKTLARGYEIVMGLLLFTPVAFLAWFPFVSEFQTRMLFNQAFSRGLQISRILGGHRKDRSARNKE</sequence>
<dbReference type="Gramene" id="mRNA:HanXRQr2_Chr07g0304681">
    <property type="protein sequence ID" value="mRNA:HanXRQr2_Chr07g0304681"/>
    <property type="gene ID" value="HanXRQr2_Chr07g0304681"/>
</dbReference>
<feature type="transmembrane region" description="Helical" evidence="1">
    <location>
        <begin position="596"/>
        <end position="620"/>
    </location>
</feature>
<dbReference type="PANTHER" id="PTHR12741:SF48">
    <property type="entry name" value="1,3-BETA-GLUCAN SYNTHASE COMPONENT FKS1-RELATED"/>
    <property type="match status" value="1"/>
</dbReference>
<dbReference type="GO" id="GO:0003843">
    <property type="term" value="F:1,3-beta-D-glucan synthase activity"/>
    <property type="evidence" value="ECO:0007669"/>
    <property type="project" value="UniProtKB-EC"/>
</dbReference>
<feature type="domain" description="Glycosyl transferase 48" evidence="2">
    <location>
        <begin position="61"/>
        <end position="760"/>
    </location>
</feature>
<keyword evidence="1" id="KW-1133">Transmembrane helix</keyword>
<dbReference type="Proteomes" id="UP000215914">
    <property type="component" value="Unassembled WGS sequence"/>
</dbReference>
<feature type="transmembrane region" description="Helical" evidence="1">
    <location>
        <begin position="737"/>
        <end position="760"/>
    </location>
</feature>
<evidence type="ECO:0000259" key="2">
    <source>
        <dbReference type="Pfam" id="PF02364"/>
    </source>
</evidence>
<feature type="transmembrane region" description="Helical" evidence="1">
    <location>
        <begin position="432"/>
        <end position="457"/>
    </location>
</feature>
<feature type="transmembrane region" description="Helical" evidence="1">
    <location>
        <begin position="478"/>
        <end position="498"/>
    </location>
</feature>